<feature type="chain" id="PRO_5040821976" evidence="1">
    <location>
        <begin position="24"/>
        <end position="166"/>
    </location>
</feature>
<dbReference type="Pfam" id="PF04449">
    <property type="entry name" value="Fimbrial_CS1"/>
    <property type="match status" value="1"/>
</dbReference>
<dbReference type="InterPro" id="IPR007540">
    <property type="entry name" value="Fimbrial_CS1-type"/>
</dbReference>
<reference evidence="2" key="1">
    <citation type="submission" date="2022-09" db="EMBL/GenBank/DDBJ databases">
        <authorList>
            <person name="Cesa-Luna C."/>
            <person name="Girard L."/>
            <person name="Lood C."/>
            <person name="Hofte M."/>
            <person name="De Mot R."/>
        </authorList>
    </citation>
    <scope>NUCLEOTIDE SEQUENCE</scope>
    <source>
        <strain evidence="2">B1M3-32</strain>
    </source>
</reference>
<keyword evidence="1" id="KW-0732">Signal</keyword>
<sequence>MNKQWLTAVMAAMTGLMAATTWAARETLNFEVSVTVPSRPFYIIPSEPNWIHRPQHLVWNYSDSTLSRLSRHFDVRHDTSAIEARLETPPHLATGRPGEIIGLRVRFNGVELSDQPAFRQVLSQEEAAAGRRVLLEVDPIIPVGGYRPGEYSGNLLMLFNARAPGQ</sequence>
<keyword evidence="3" id="KW-1185">Reference proteome</keyword>
<evidence type="ECO:0000313" key="2">
    <source>
        <dbReference type="EMBL" id="MCU7251819.1"/>
    </source>
</evidence>
<protein>
    <submittedName>
        <fullName evidence="2">CS1 type fimbrial major subunit</fullName>
    </submittedName>
</protein>
<dbReference type="Gene3D" id="2.60.40.2040">
    <property type="entry name" value="CFA/I fimbrial subunit E, pilin domain"/>
    <property type="match status" value="1"/>
</dbReference>
<dbReference type="AlphaFoldDB" id="A0A9X2XST9"/>
<comment type="caution">
    <text evidence="2">The sequence shown here is derived from an EMBL/GenBank/DDBJ whole genome shotgun (WGS) entry which is preliminary data.</text>
</comment>
<feature type="signal peptide" evidence="1">
    <location>
        <begin position="1"/>
        <end position="23"/>
    </location>
</feature>
<dbReference type="RefSeq" id="WP_262147343.1">
    <property type="nucleotide sequence ID" value="NZ_JAOSKY010000031.1"/>
</dbReference>
<gene>
    <name evidence="2" type="ORF">OC940_28750</name>
</gene>
<accession>A0A9X2XST9</accession>
<dbReference type="EMBL" id="JAOSKY010000031">
    <property type="protein sequence ID" value="MCU7251819.1"/>
    <property type="molecule type" value="Genomic_DNA"/>
</dbReference>
<organism evidence="2 3">
    <name type="scientific">Pseudomonas koreensis</name>
    <dbReference type="NCBI Taxonomy" id="198620"/>
    <lineage>
        <taxon>Bacteria</taxon>
        <taxon>Pseudomonadati</taxon>
        <taxon>Pseudomonadota</taxon>
        <taxon>Gammaproteobacteria</taxon>
        <taxon>Pseudomonadales</taxon>
        <taxon>Pseudomonadaceae</taxon>
        <taxon>Pseudomonas</taxon>
    </lineage>
</organism>
<evidence type="ECO:0000256" key="1">
    <source>
        <dbReference type="SAM" id="SignalP"/>
    </source>
</evidence>
<evidence type="ECO:0000313" key="3">
    <source>
        <dbReference type="Proteomes" id="UP001139955"/>
    </source>
</evidence>
<reference evidence="2" key="2">
    <citation type="journal article" date="2023" name="mSystems">
        <title>Charting the Lipopeptidome of Nonpathogenic Pseudomonas.</title>
        <authorList>
            <person name="Cesa-Luna C."/>
            <person name="Geudens N."/>
            <person name="Girard L."/>
            <person name="De Roo V."/>
            <person name="Maklad H.R."/>
            <person name="Martins J.C."/>
            <person name="Hofte M."/>
            <person name="De Mot R."/>
        </authorList>
    </citation>
    <scope>NUCLEOTIDE SEQUENCE</scope>
    <source>
        <strain evidence="2">B1M3-32</strain>
    </source>
</reference>
<name>A0A9X2XST9_9PSED</name>
<dbReference type="Proteomes" id="UP001139955">
    <property type="component" value="Unassembled WGS sequence"/>
</dbReference>
<proteinExistence type="predicted"/>
<dbReference type="GO" id="GO:0009289">
    <property type="term" value="C:pilus"/>
    <property type="evidence" value="ECO:0007669"/>
    <property type="project" value="InterPro"/>
</dbReference>